<feature type="domain" description="HTH lysR-type" evidence="5">
    <location>
        <begin position="1"/>
        <end position="58"/>
    </location>
</feature>
<keyword evidence="3" id="KW-0238">DNA-binding</keyword>
<gene>
    <name evidence="6" type="primary">gltC_3</name>
    <name evidence="6" type="ORF">ERS852571_02828</name>
</gene>
<keyword evidence="2" id="KW-0805">Transcription regulation</keyword>
<dbReference type="Gene3D" id="3.40.190.290">
    <property type="match status" value="1"/>
</dbReference>
<dbReference type="GO" id="GO:0003677">
    <property type="term" value="F:DNA binding"/>
    <property type="evidence" value="ECO:0007669"/>
    <property type="project" value="UniProtKB-KW"/>
</dbReference>
<organism evidence="6 7">
    <name type="scientific">Anaerostipes hadrus</name>
    <dbReference type="NCBI Taxonomy" id="649756"/>
    <lineage>
        <taxon>Bacteria</taxon>
        <taxon>Bacillati</taxon>
        <taxon>Bacillota</taxon>
        <taxon>Clostridia</taxon>
        <taxon>Lachnospirales</taxon>
        <taxon>Lachnospiraceae</taxon>
        <taxon>Anaerostipes</taxon>
    </lineage>
</organism>
<dbReference type="GO" id="GO:0003700">
    <property type="term" value="F:DNA-binding transcription factor activity"/>
    <property type="evidence" value="ECO:0007669"/>
    <property type="project" value="InterPro"/>
</dbReference>
<dbReference type="InterPro" id="IPR036390">
    <property type="entry name" value="WH_DNA-bd_sf"/>
</dbReference>
<sequence length="296" mass="33836">MNLNQLYYFQKVAQLQHYHQAAKKLNISQPSLSRSIANLEEELGVSLFQKNGRNIELTKYGSIFLEHVNRIIDEIKIAENKMKSLAGSSSGHIDIGYVFPLAKSYIPRLVRSFLNQQENHEITFSLSQEITKNLIADLKNEKYDVVFGSLVADEPEIEFVPVVNQEMVIITPPEHPLKYKKKLVLEDLLDYPVIGYDKTSGLGRFTNSIYKQNHIKPSIAFESSDENAIASLVAEDFGIGFVAHVESLQAYDVEILHLSNVKPYHTVYMAYLKNMPMIPAVRKFIEFTKETIDIFY</sequence>
<evidence type="ECO:0000256" key="3">
    <source>
        <dbReference type="ARBA" id="ARBA00023125"/>
    </source>
</evidence>
<dbReference type="RefSeq" id="WP_044924325.1">
    <property type="nucleotide sequence ID" value="NZ_CACRSX010000028.1"/>
</dbReference>
<dbReference type="Proteomes" id="UP000095553">
    <property type="component" value="Unassembled WGS sequence"/>
</dbReference>
<proteinExistence type="inferred from homology"/>
<dbReference type="Pfam" id="PF03466">
    <property type="entry name" value="LysR_substrate"/>
    <property type="match status" value="1"/>
</dbReference>
<evidence type="ECO:0000259" key="5">
    <source>
        <dbReference type="PROSITE" id="PS50931"/>
    </source>
</evidence>
<dbReference type="PRINTS" id="PR00039">
    <property type="entry name" value="HTHLYSR"/>
</dbReference>
<dbReference type="PANTHER" id="PTHR30346">
    <property type="entry name" value="TRANSCRIPTIONAL DUAL REGULATOR HCAR-RELATED"/>
    <property type="match status" value="1"/>
</dbReference>
<dbReference type="AlphaFoldDB" id="A0A173UJF5"/>
<dbReference type="EMBL" id="CYXY01000023">
    <property type="protein sequence ID" value="CUN14974.1"/>
    <property type="molecule type" value="Genomic_DNA"/>
</dbReference>
<evidence type="ECO:0000256" key="1">
    <source>
        <dbReference type="ARBA" id="ARBA00009437"/>
    </source>
</evidence>
<dbReference type="GO" id="GO:0032993">
    <property type="term" value="C:protein-DNA complex"/>
    <property type="evidence" value="ECO:0007669"/>
    <property type="project" value="TreeGrafter"/>
</dbReference>
<accession>A0A173UJF5</accession>
<comment type="similarity">
    <text evidence="1">Belongs to the LysR transcriptional regulatory family.</text>
</comment>
<dbReference type="InterPro" id="IPR000847">
    <property type="entry name" value="LysR_HTH_N"/>
</dbReference>
<reference evidence="6 7" key="1">
    <citation type="submission" date="2015-09" db="EMBL/GenBank/DDBJ databases">
        <authorList>
            <consortium name="Pathogen Informatics"/>
        </authorList>
    </citation>
    <scope>NUCLEOTIDE SEQUENCE [LARGE SCALE GENOMIC DNA]</scope>
    <source>
        <strain evidence="6 7">2789STDY5834959</strain>
    </source>
</reference>
<dbReference type="InterPro" id="IPR036388">
    <property type="entry name" value="WH-like_DNA-bd_sf"/>
</dbReference>
<dbReference type="Gene3D" id="1.10.10.10">
    <property type="entry name" value="Winged helix-like DNA-binding domain superfamily/Winged helix DNA-binding domain"/>
    <property type="match status" value="1"/>
</dbReference>
<dbReference type="SUPFAM" id="SSF46785">
    <property type="entry name" value="Winged helix' DNA-binding domain"/>
    <property type="match status" value="1"/>
</dbReference>
<dbReference type="PROSITE" id="PS50931">
    <property type="entry name" value="HTH_LYSR"/>
    <property type="match status" value="1"/>
</dbReference>
<dbReference type="InterPro" id="IPR005119">
    <property type="entry name" value="LysR_subst-bd"/>
</dbReference>
<evidence type="ECO:0000313" key="6">
    <source>
        <dbReference type="EMBL" id="CUN14974.1"/>
    </source>
</evidence>
<evidence type="ECO:0000313" key="7">
    <source>
        <dbReference type="Proteomes" id="UP000095553"/>
    </source>
</evidence>
<dbReference type="Pfam" id="PF00126">
    <property type="entry name" value="HTH_1"/>
    <property type="match status" value="1"/>
</dbReference>
<keyword evidence="4" id="KW-0804">Transcription</keyword>
<evidence type="ECO:0000256" key="2">
    <source>
        <dbReference type="ARBA" id="ARBA00023015"/>
    </source>
</evidence>
<dbReference type="SUPFAM" id="SSF53850">
    <property type="entry name" value="Periplasmic binding protein-like II"/>
    <property type="match status" value="1"/>
</dbReference>
<dbReference type="PANTHER" id="PTHR30346:SF28">
    <property type="entry name" value="HTH-TYPE TRANSCRIPTIONAL REGULATOR CYNR"/>
    <property type="match status" value="1"/>
</dbReference>
<name>A0A173UJF5_ANAHA</name>
<protein>
    <submittedName>
        <fullName evidence="6">HTH-type transcriptional regulator gltC</fullName>
    </submittedName>
</protein>
<evidence type="ECO:0000256" key="4">
    <source>
        <dbReference type="ARBA" id="ARBA00023163"/>
    </source>
</evidence>
<dbReference type="FunFam" id="1.10.10.10:FF:000001">
    <property type="entry name" value="LysR family transcriptional regulator"/>
    <property type="match status" value="1"/>
</dbReference>